<accession>A0A0G4KB00</accession>
<evidence type="ECO:0000256" key="4">
    <source>
        <dbReference type="ARBA" id="ARBA00022759"/>
    </source>
</evidence>
<protein>
    <recommendedName>
        <fullName evidence="10">Periplasmic or secreted lipoprotein</fullName>
    </recommendedName>
</protein>
<dbReference type="Gene3D" id="3.30.920.30">
    <property type="entry name" value="Hypothetical protein"/>
    <property type="match status" value="1"/>
</dbReference>
<gene>
    <name evidence="8" type="ORF">BRSU_2788</name>
</gene>
<dbReference type="GO" id="GO:0016787">
    <property type="term" value="F:hydrolase activity"/>
    <property type="evidence" value="ECO:0007669"/>
    <property type="project" value="UniProtKB-KW"/>
</dbReference>
<keyword evidence="6" id="KW-0694">RNA-binding</keyword>
<keyword evidence="2" id="KW-1277">Toxin-antitoxin system</keyword>
<reference evidence="9" key="1">
    <citation type="submission" date="2015-04" db="EMBL/GenBank/DDBJ databases">
        <authorList>
            <person name="Mushtaq Mamoona"/>
        </authorList>
    </citation>
    <scope>NUCLEOTIDE SEQUENCE [LARGE SCALE GENOMIC DNA]</scope>
    <source>
        <strain evidence="9">AN4859/03</strain>
    </source>
</reference>
<dbReference type="InterPro" id="IPR012933">
    <property type="entry name" value="HicA_mRNA_interferase"/>
</dbReference>
<dbReference type="Pfam" id="PF07927">
    <property type="entry name" value="HicA_toxin"/>
    <property type="match status" value="1"/>
</dbReference>
<evidence type="ECO:0000256" key="3">
    <source>
        <dbReference type="ARBA" id="ARBA00022722"/>
    </source>
</evidence>
<keyword evidence="5" id="KW-0378">Hydrolase</keyword>
<keyword evidence="9" id="KW-1185">Reference proteome</keyword>
<dbReference type="GO" id="GO:0004519">
    <property type="term" value="F:endonuclease activity"/>
    <property type="evidence" value="ECO:0007669"/>
    <property type="project" value="UniProtKB-KW"/>
</dbReference>
<name>A0A0G4KB00_9SPIR</name>
<keyword evidence="4" id="KW-0255">Endonuclease</keyword>
<dbReference type="Proteomes" id="UP000043763">
    <property type="component" value="Unassembled WGS sequence"/>
</dbReference>
<dbReference type="AlphaFoldDB" id="A0A0G4KB00"/>
<keyword evidence="7" id="KW-0346">Stress response</keyword>
<evidence type="ECO:0000256" key="6">
    <source>
        <dbReference type="ARBA" id="ARBA00022884"/>
    </source>
</evidence>
<dbReference type="GO" id="GO:0003729">
    <property type="term" value="F:mRNA binding"/>
    <property type="evidence" value="ECO:0007669"/>
    <property type="project" value="InterPro"/>
</dbReference>
<dbReference type="RefSeq" id="WP_048596138.1">
    <property type="nucleotide sequence ID" value="NZ_CVLB01000003.1"/>
</dbReference>
<evidence type="ECO:0000313" key="9">
    <source>
        <dbReference type="Proteomes" id="UP000043763"/>
    </source>
</evidence>
<organism evidence="8 9">
    <name type="scientific">Brachyspira suanatina</name>
    <dbReference type="NCBI Taxonomy" id="381802"/>
    <lineage>
        <taxon>Bacteria</taxon>
        <taxon>Pseudomonadati</taxon>
        <taxon>Spirochaetota</taxon>
        <taxon>Spirochaetia</taxon>
        <taxon>Brachyspirales</taxon>
        <taxon>Brachyspiraceae</taxon>
        <taxon>Brachyspira</taxon>
    </lineage>
</organism>
<evidence type="ECO:0000256" key="1">
    <source>
        <dbReference type="ARBA" id="ARBA00006620"/>
    </source>
</evidence>
<dbReference type="SUPFAM" id="SSF54786">
    <property type="entry name" value="YcfA/nrd intein domain"/>
    <property type="match status" value="1"/>
</dbReference>
<evidence type="ECO:0000256" key="5">
    <source>
        <dbReference type="ARBA" id="ARBA00022801"/>
    </source>
</evidence>
<evidence type="ECO:0000256" key="2">
    <source>
        <dbReference type="ARBA" id="ARBA00022649"/>
    </source>
</evidence>
<evidence type="ECO:0000256" key="7">
    <source>
        <dbReference type="ARBA" id="ARBA00023016"/>
    </source>
</evidence>
<comment type="similarity">
    <text evidence="1">Belongs to the HicA mRNA interferase family.</text>
</comment>
<evidence type="ECO:0000313" key="8">
    <source>
        <dbReference type="EMBL" id="CRF35642.1"/>
    </source>
</evidence>
<dbReference type="EMBL" id="CVLB01000003">
    <property type="protein sequence ID" value="CRF35642.1"/>
    <property type="molecule type" value="Genomic_DNA"/>
</dbReference>
<sequence>MSKLSICDSKTMIKILMLLGFKELRQKGSHKFFINDIGLTTVIPVHNEDLTRGLIRKIFKDINITIDEYEKLKKSI</sequence>
<evidence type="ECO:0008006" key="10">
    <source>
        <dbReference type="Google" id="ProtNLM"/>
    </source>
</evidence>
<proteinExistence type="inferred from homology"/>
<dbReference type="InterPro" id="IPR038570">
    <property type="entry name" value="HicA_sf"/>
</dbReference>
<keyword evidence="3" id="KW-0540">Nuclease</keyword>
<dbReference type="OrthoDB" id="121656at2"/>